<evidence type="ECO:0008006" key="4">
    <source>
        <dbReference type="Google" id="ProtNLM"/>
    </source>
</evidence>
<dbReference type="Proteomes" id="UP000487117">
    <property type="component" value="Unassembled WGS sequence"/>
</dbReference>
<dbReference type="EMBL" id="WNDS01000001">
    <property type="protein sequence ID" value="KAF1017176.1"/>
    <property type="molecule type" value="Genomic_DNA"/>
</dbReference>
<evidence type="ECO:0000313" key="2">
    <source>
        <dbReference type="EMBL" id="KAF1017176.1"/>
    </source>
</evidence>
<accession>A0A7V8FJG7</accession>
<feature type="transmembrane region" description="Helical" evidence="1">
    <location>
        <begin position="16"/>
        <end position="34"/>
    </location>
</feature>
<dbReference type="AlphaFoldDB" id="A0A7V8FJG7"/>
<organism evidence="2 3">
    <name type="scientific">Stenotrophomonas maltophilia</name>
    <name type="common">Pseudomonas maltophilia</name>
    <name type="synonym">Xanthomonas maltophilia</name>
    <dbReference type="NCBI Taxonomy" id="40324"/>
    <lineage>
        <taxon>Bacteria</taxon>
        <taxon>Pseudomonadati</taxon>
        <taxon>Pseudomonadota</taxon>
        <taxon>Gammaproteobacteria</taxon>
        <taxon>Lysobacterales</taxon>
        <taxon>Lysobacteraceae</taxon>
        <taxon>Stenotrophomonas</taxon>
        <taxon>Stenotrophomonas maltophilia group</taxon>
    </lineage>
</organism>
<keyword evidence="1" id="KW-1133">Transmembrane helix</keyword>
<feature type="transmembrane region" description="Helical" evidence="1">
    <location>
        <begin position="40"/>
        <end position="57"/>
    </location>
</feature>
<gene>
    <name evidence="2" type="ORF">GAK31_00435</name>
</gene>
<proteinExistence type="predicted"/>
<name>A0A7V8FJG7_STEMA</name>
<keyword evidence="1" id="KW-0812">Transmembrane</keyword>
<evidence type="ECO:0000256" key="1">
    <source>
        <dbReference type="SAM" id="Phobius"/>
    </source>
</evidence>
<evidence type="ECO:0000313" key="3">
    <source>
        <dbReference type="Proteomes" id="UP000487117"/>
    </source>
</evidence>
<protein>
    <recommendedName>
        <fullName evidence="4">Transmembrane protein</fullName>
    </recommendedName>
</protein>
<reference evidence="3" key="1">
    <citation type="journal article" date="2020" name="MBio">
        <title>Horizontal gene transfer to a defensive symbiont with a reduced genome amongst a multipartite beetle microbiome.</title>
        <authorList>
            <person name="Waterworth S.C."/>
            <person name="Florez L.V."/>
            <person name="Rees E.R."/>
            <person name="Hertweck C."/>
            <person name="Kaltenpoth M."/>
            <person name="Kwan J.C."/>
        </authorList>
    </citation>
    <scope>NUCLEOTIDE SEQUENCE [LARGE SCALE GENOMIC DNA]</scope>
</reference>
<sequence>MRGRIAVNARRHEVRVTGRCSWFVVVLSMLVLPLVAMRPMAAPLLLVLPLFVASYLIQKRRYGRIVEVLRMQLKGAFPG</sequence>
<comment type="caution">
    <text evidence="2">The sequence shown here is derived from an EMBL/GenBank/DDBJ whole genome shotgun (WGS) entry which is preliminary data.</text>
</comment>
<keyword evidence="1" id="KW-0472">Membrane</keyword>